<protein>
    <submittedName>
        <fullName evidence="5">Putative PAS/PAC sensor protein</fullName>
    </submittedName>
</protein>
<dbReference type="InterPro" id="IPR036457">
    <property type="entry name" value="PPM-type-like_dom_sf"/>
</dbReference>
<sequence>MGRQLGSTDGVPGDSTERQARRQVEEKVARTPQEPEQPPERRNRLLDIVIRQRRRILELESTAAGARIVDLAVGVLAERLRLSPTEAADQFRLLARTAGVSEADFAAELLGEPEPGPDSHAVPVEDRVGHRLWRAATAAGNAADGDAIAQAVLREGLAAHQACALVLWTLEPDGALTLVGQHGLTALDASRWQRVPPQLDCAATRAVADGNPVWWPTGTPPEDPAGRLPPAALGGWTGARAALPLLAAGTLVGAVEICWARPLETDGARLLRELAALADLCRRALRLQEDEAGGGPDAGDGRGLEAWLPALLDGLAGSVLLARAVRDDQGEIIDFTVSYVNRDFVDPIGLSADEVRGARLLDLYPLMGADDGLFGHALDVLRTGTPYAADRTVLLCLVGDVIVSREMDVRLTRHADSVAISWRFTDGADAPASLGAHVQRLGGFGGWEEDVGTGAIRWTDNTYDLFRLPRAAPPIALEDLHPRVLAEDQDAFAHLREALLLVGRAASASFRILLPDGGLRHWRTFAEPVLDPSGTLIAVRGVYQDLTDQYRTELVLHATRSQLADSEARADDQHQLALALQRAIIPDAPPLLTGSGLAAAVRYRPAEQESLVGGDWYDAIELPDGQILLAVGDVAGHSIRSVAAMTTLRNSLRGLAITGASPGQLLSWLNNVACHLTDDLTATVICGLYQPGDRTLRWAHAGHLPPVLIRAGRAQTLPPPNGLLLGVIPDVSYDEARIQLTAGDVLLLYTDGLVERRRAGLDESLRDLLRLAAVPQADVGRRADFLLAHCMPDTDDDTCLVVVELHG</sequence>
<dbReference type="SMART" id="SM00331">
    <property type="entry name" value="PP2C_SIG"/>
    <property type="match status" value="1"/>
</dbReference>
<dbReference type="PANTHER" id="PTHR43156">
    <property type="entry name" value="STAGE II SPORULATION PROTEIN E-RELATED"/>
    <property type="match status" value="1"/>
</dbReference>
<accession>E3JDG8</accession>
<keyword evidence="6" id="KW-1185">Reference proteome</keyword>
<dbReference type="InterPro" id="IPR035965">
    <property type="entry name" value="PAS-like_dom_sf"/>
</dbReference>
<evidence type="ECO:0000313" key="6">
    <source>
        <dbReference type="Proteomes" id="UP000002484"/>
    </source>
</evidence>
<feature type="domain" description="PAC" evidence="3">
    <location>
        <begin position="506"/>
        <end position="558"/>
    </location>
</feature>
<dbReference type="STRING" id="298654.FraEuI1c_5617"/>
<keyword evidence="1" id="KW-0378">Hydrolase</keyword>
<feature type="domain" description="ANTAR" evidence="4">
    <location>
        <begin position="49"/>
        <end position="110"/>
    </location>
</feature>
<dbReference type="HOGENOM" id="CLU_000445_43_9_11"/>
<dbReference type="PROSITE" id="PS50113">
    <property type="entry name" value="PAC"/>
    <property type="match status" value="1"/>
</dbReference>
<evidence type="ECO:0000259" key="3">
    <source>
        <dbReference type="PROSITE" id="PS50113"/>
    </source>
</evidence>
<dbReference type="eggNOG" id="COG2208">
    <property type="taxonomic scope" value="Bacteria"/>
</dbReference>
<evidence type="ECO:0000256" key="1">
    <source>
        <dbReference type="ARBA" id="ARBA00022801"/>
    </source>
</evidence>
<organism evidence="5 6">
    <name type="scientific">Pseudofrankia inefficax (strain DSM 45817 / CECT 9037 / DDB 130130 / EuI1c)</name>
    <name type="common">Frankia inefficax</name>
    <dbReference type="NCBI Taxonomy" id="298654"/>
    <lineage>
        <taxon>Bacteria</taxon>
        <taxon>Bacillati</taxon>
        <taxon>Actinomycetota</taxon>
        <taxon>Actinomycetes</taxon>
        <taxon>Frankiales</taxon>
        <taxon>Frankiaceae</taxon>
        <taxon>Pseudofrankia</taxon>
    </lineage>
</organism>
<dbReference type="InterPro" id="IPR000700">
    <property type="entry name" value="PAS-assoc_C"/>
</dbReference>
<dbReference type="RefSeq" id="WP_013426719.1">
    <property type="nucleotide sequence ID" value="NC_014666.1"/>
</dbReference>
<dbReference type="SUPFAM" id="SSF55785">
    <property type="entry name" value="PYP-like sensor domain (PAS domain)"/>
    <property type="match status" value="1"/>
</dbReference>
<dbReference type="InterPro" id="IPR001932">
    <property type="entry name" value="PPM-type_phosphatase-like_dom"/>
</dbReference>
<evidence type="ECO:0000256" key="2">
    <source>
        <dbReference type="SAM" id="MobiDB-lite"/>
    </source>
</evidence>
<dbReference type="GO" id="GO:0003723">
    <property type="term" value="F:RNA binding"/>
    <property type="evidence" value="ECO:0007669"/>
    <property type="project" value="InterPro"/>
</dbReference>
<dbReference type="PROSITE" id="PS50921">
    <property type="entry name" value="ANTAR"/>
    <property type="match status" value="1"/>
</dbReference>
<dbReference type="Gene3D" id="2.10.70.100">
    <property type="match status" value="1"/>
</dbReference>
<dbReference type="Pfam" id="PF03861">
    <property type="entry name" value="ANTAR"/>
    <property type="match status" value="1"/>
</dbReference>
<evidence type="ECO:0000313" key="5">
    <source>
        <dbReference type="EMBL" id="ADP83601.1"/>
    </source>
</evidence>
<dbReference type="SUPFAM" id="SSF55781">
    <property type="entry name" value="GAF domain-like"/>
    <property type="match status" value="1"/>
</dbReference>
<feature type="compositionally biased region" description="Basic and acidic residues" evidence="2">
    <location>
        <begin position="15"/>
        <end position="29"/>
    </location>
</feature>
<dbReference type="SMART" id="SM01012">
    <property type="entry name" value="ANTAR"/>
    <property type="match status" value="1"/>
</dbReference>
<dbReference type="InterPro" id="IPR052016">
    <property type="entry name" value="Bact_Sigma-Reg"/>
</dbReference>
<gene>
    <name evidence="5" type="ordered locus">FraEuI1c_5617</name>
</gene>
<dbReference type="GO" id="GO:0016791">
    <property type="term" value="F:phosphatase activity"/>
    <property type="evidence" value="ECO:0007669"/>
    <property type="project" value="TreeGrafter"/>
</dbReference>
<dbReference type="Proteomes" id="UP000002484">
    <property type="component" value="Chromosome"/>
</dbReference>
<dbReference type="SUPFAM" id="SSF81606">
    <property type="entry name" value="PP2C-like"/>
    <property type="match status" value="1"/>
</dbReference>
<dbReference type="PANTHER" id="PTHR43156:SF2">
    <property type="entry name" value="STAGE II SPORULATION PROTEIN E"/>
    <property type="match status" value="1"/>
</dbReference>
<dbReference type="Pfam" id="PF07228">
    <property type="entry name" value="SpoIIE"/>
    <property type="match status" value="1"/>
</dbReference>
<dbReference type="EMBL" id="CP002299">
    <property type="protein sequence ID" value="ADP83601.1"/>
    <property type="molecule type" value="Genomic_DNA"/>
</dbReference>
<dbReference type="Gene3D" id="3.60.40.10">
    <property type="entry name" value="PPM-type phosphatase domain"/>
    <property type="match status" value="1"/>
</dbReference>
<dbReference type="InterPro" id="IPR029016">
    <property type="entry name" value="GAF-like_dom_sf"/>
</dbReference>
<reference evidence="5 6" key="1">
    <citation type="submission" date="2010-10" db="EMBL/GenBank/DDBJ databases">
        <title>Complete sequence of Frankia sp. EuI1c.</title>
        <authorList>
            <consortium name="US DOE Joint Genome Institute"/>
            <person name="Lucas S."/>
            <person name="Copeland A."/>
            <person name="Lapidus A."/>
            <person name="Cheng J.-F."/>
            <person name="Bruce D."/>
            <person name="Goodwin L."/>
            <person name="Pitluck S."/>
            <person name="Chertkov O."/>
            <person name="Detter J.C."/>
            <person name="Han C."/>
            <person name="Tapia R."/>
            <person name="Land M."/>
            <person name="Hauser L."/>
            <person name="Jeffries C."/>
            <person name="Kyrpides N."/>
            <person name="Ivanova N."/>
            <person name="Mikhailova N."/>
            <person name="Beauchemin N."/>
            <person name="Sen A."/>
            <person name="Sur S.A."/>
            <person name="Gtari M."/>
            <person name="Wall L."/>
            <person name="Tisa L."/>
            <person name="Woyke T."/>
        </authorList>
    </citation>
    <scope>NUCLEOTIDE SEQUENCE [LARGE SCALE GENOMIC DNA]</scope>
    <source>
        <strain evidence="6">DSM 45817 / CECT 9037 / EuI1c</strain>
    </source>
</reference>
<name>E3JDG8_PSEI1</name>
<dbReference type="InParanoid" id="E3JDG8"/>
<dbReference type="AlphaFoldDB" id="E3JDG8"/>
<dbReference type="InterPro" id="IPR005561">
    <property type="entry name" value="ANTAR"/>
</dbReference>
<dbReference type="Gene3D" id="3.30.450.40">
    <property type="match status" value="1"/>
</dbReference>
<dbReference type="Gene3D" id="3.30.450.20">
    <property type="entry name" value="PAS domain"/>
    <property type="match status" value="1"/>
</dbReference>
<proteinExistence type="predicted"/>
<evidence type="ECO:0000259" key="4">
    <source>
        <dbReference type="PROSITE" id="PS50921"/>
    </source>
</evidence>
<dbReference type="KEGG" id="fri:FraEuI1c_5617"/>
<feature type="region of interest" description="Disordered" evidence="2">
    <location>
        <begin position="1"/>
        <end position="42"/>
    </location>
</feature>